<accession>A0A3B4BID6</accession>
<name>A0A3B4BID6_9GOBI</name>
<dbReference type="Gene3D" id="3.30.420.10">
    <property type="entry name" value="Ribonuclease H-like superfamily/Ribonuclease H"/>
    <property type="match status" value="1"/>
</dbReference>
<sequence>MTRRSHLRCFLHGQRCCSQCRLTKDFFQRNNITLLNHPAYSPDLNPIDNIWGWMFQTVDALHEAIFITWSNIPTNLLETLASNMPKQIFQVINKNRAATHY</sequence>
<dbReference type="Ensembl" id="ENSPMGT00000031252.1">
    <property type="protein sequence ID" value="ENSPMGP00000029364.1"/>
    <property type="gene ID" value="ENSPMGG00000023623.1"/>
</dbReference>
<dbReference type="GO" id="GO:0003676">
    <property type="term" value="F:nucleic acid binding"/>
    <property type="evidence" value="ECO:0007669"/>
    <property type="project" value="InterPro"/>
</dbReference>
<organism evidence="1 2">
    <name type="scientific">Periophthalmus magnuspinnatus</name>
    <dbReference type="NCBI Taxonomy" id="409849"/>
    <lineage>
        <taxon>Eukaryota</taxon>
        <taxon>Metazoa</taxon>
        <taxon>Chordata</taxon>
        <taxon>Craniata</taxon>
        <taxon>Vertebrata</taxon>
        <taxon>Euteleostomi</taxon>
        <taxon>Actinopterygii</taxon>
        <taxon>Neopterygii</taxon>
        <taxon>Teleostei</taxon>
        <taxon>Neoteleostei</taxon>
        <taxon>Acanthomorphata</taxon>
        <taxon>Gobiaria</taxon>
        <taxon>Gobiiformes</taxon>
        <taxon>Gobioidei</taxon>
        <taxon>Gobiidae</taxon>
        <taxon>Oxudercinae</taxon>
        <taxon>Periophthalmus</taxon>
    </lineage>
</organism>
<dbReference type="Proteomes" id="UP000261520">
    <property type="component" value="Unplaced"/>
</dbReference>
<protein>
    <recommendedName>
        <fullName evidence="3">Tc1-like transposase DDE domain-containing protein</fullName>
    </recommendedName>
</protein>
<evidence type="ECO:0008006" key="3">
    <source>
        <dbReference type="Google" id="ProtNLM"/>
    </source>
</evidence>
<keyword evidence="2" id="KW-1185">Reference proteome</keyword>
<dbReference type="AlphaFoldDB" id="A0A3B4BID6"/>
<proteinExistence type="predicted"/>
<reference evidence="1" key="2">
    <citation type="submission" date="2025-09" db="UniProtKB">
        <authorList>
            <consortium name="Ensembl"/>
        </authorList>
    </citation>
    <scope>IDENTIFICATION</scope>
</reference>
<evidence type="ECO:0000313" key="1">
    <source>
        <dbReference type="Ensembl" id="ENSPMGP00000029364.1"/>
    </source>
</evidence>
<dbReference type="InterPro" id="IPR036397">
    <property type="entry name" value="RNaseH_sf"/>
</dbReference>
<evidence type="ECO:0000313" key="2">
    <source>
        <dbReference type="Proteomes" id="UP000261520"/>
    </source>
</evidence>
<reference evidence="1" key="1">
    <citation type="submission" date="2025-08" db="UniProtKB">
        <authorList>
            <consortium name="Ensembl"/>
        </authorList>
    </citation>
    <scope>IDENTIFICATION</scope>
</reference>